<evidence type="ECO:0000259" key="1">
    <source>
        <dbReference type="Pfam" id="PF00753"/>
    </source>
</evidence>
<keyword evidence="3" id="KW-1185">Reference proteome</keyword>
<gene>
    <name evidence="2" type="ORF">MBEHAL_1495</name>
</gene>
<comment type="caution">
    <text evidence="2">The sequence shown here is derived from an EMBL/GenBank/DDBJ whole genome shotgun (WGS) entry which is preliminary data.</text>
</comment>
<name>U2YUN7_9EURY</name>
<feature type="domain" description="Metallo-beta-lactamase" evidence="1">
    <location>
        <begin position="28"/>
        <end position="76"/>
    </location>
</feature>
<evidence type="ECO:0000313" key="2">
    <source>
        <dbReference type="EMBL" id="GAD52735.1"/>
    </source>
</evidence>
<dbReference type="Proteomes" id="UP000016986">
    <property type="component" value="Unassembled WGS sequence"/>
</dbReference>
<accession>U2YUN7</accession>
<organism evidence="2 3">
    <name type="scientific">Halarchaeum acidiphilum MH1-52-1</name>
    <dbReference type="NCBI Taxonomy" id="1261545"/>
    <lineage>
        <taxon>Archaea</taxon>
        <taxon>Methanobacteriati</taxon>
        <taxon>Methanobacteriota</taxon>
        <taxon>Stenosarchaea group</taxon>
        <taxon>Halobacteria</taxon>
        <taxon>Halobacteriales</taxon>
        <taxon>Halobacteriaceae</taxon>
    </lineage>
</organism>
<dbReference type="InterPro" id="IPR001279">
    <property type="entry name" value="Metallo-B-lactamas"/>
</dbReference>
<dbReference type="RefSeq" id="WP_021780224.1">
    <property type="nucleotide sequence ID" value="NZ_BATA01000033.1"/>
</dbReference>
<dbReference type="eggNOG" id="arCOG00504">
    <property type="taxonomic scope" value="Archaea"/>
</dbReference>
<dbReference type="AlphaFoldDB" id="U2YUN7"/>
<evidence type="ECO:0000313" key="3">
    <source>
        <dbReference type="Proteomes" id="UP000016986"/>
    </source>
</evidence>
<protein>
    <recommendedName>
        <fullName evidence="1">Metallo-beta-lactamase domain-containing protein</fullName>
    </recommendedName>
</protein>
<dbReference type="Pfam" id="PF00753">
    <property type="entry name" value="Lactamase_B"/>
    <property type="match status" value="1"/>
</dbReference>
<dbReference type="EMBL" id="BATA01000033">
    <property type="protein sequence ID" value="GAD52735.1"/>
    <property type="molecule type" value="Genomic_DNA"/>
</dbReference>
<sequence length="83" mass="8768">MELADGVYGLSVEASFDDREMTLHPAAVETPHGLLLLDVGMPGGVDALEAALDAEDLELADVWGVVVTHQDVDHAAVSRRSSI</sequence>
<dbReference type="InterPro" id="IPR036866">
    <property type="entry name" value="RibonucZ/Hydroxyglut_hydro"/>
</dbReference>
<dbReference type="SUPFAM" id="SSF56281">
    <property type="entry name" value="Metallo-hydrolase/oxidoreductase"/>
    <property type="match status" value="1"/>
</dbReference>
<reference evidence="2 3" key="1">
    <citation type="submission" date="2013-09" db="EMBL/GenBank/DDBJ databases">
        <title>Whole genome sequencing of Halarchaeum acidiphilum strain MH1-52-1.</title>
        <authorList>
            <person name="Shimane Y."/>
            <person name="Minegishi H."/>
            <person name="Nishi S."/>
            <person name="Echigo A."/>
            <person name="Shuto A."/>
            <person name="Konishi M."/>
            <person name="Ito T."/>
            <person name="Ohkuma M."/>
            <person name="Ohta Y."/>
            <person name="Nagano Y."/>
            <person name="Tsubouchi T."/>
            <person name="Mori K."/>
            <person name="Usui K."/>
            <person name="Kamekura M."/>
            <person name="Usami R."/>
            <person name="Takaki Y."/>
            <person name="Hatada Y."/>
        </authorList>
    </citation>
    <scope>NUCLEOTIDE SEQUENCE [LARGE SCALE GENOMIC DNA]</scope>
    <source>
        <strain evidence="2 3">JCM 16109</strain>
    </source>
</reference>
<dbReference type="Gene3D" id="3.60.15.10">
    <property type="entry name" value="Ribonuclease Z/Hydroxyacylglutathione hydrolase-like"/>
    <property type="match status" value="1"/>
</dbReference>
<proteinExistence type="predicted"/>